<evidence type="ECO:0000313" key="2">
    <source>
        <dbReference type="EMBL" id="GKT25949.1"/>
    </source>
</evidence>
<feature type="region of interest" description="Disordered" evidence="1">
    <location>
        <begin position="92"/>
        <end position="122"/>
    </location>
</feature>
<proteinExistence type="predicted"/>
<reference evidence="2" key="1">
    <citation type="submission" date="2022-03" db="EMBL/GenBank/DDBJ databases">
        <title>Draft genome sequence of Aduncisulcus paluster, a free-living microaerophilic Fornicata.</title>
        <authorList>
            <person name="Yuyama I."/>
            <person name="Kume K."/>
            <person name="Tamura T."/>
            <person name="Inagaki Y."/>
            <person name="Hashimoto T."/>
        </authorList>
    </citation>
    <scope>NUCLEOTIDE SEQUENCE</scope>
    <source>
        <strain evidence="2">NY0171</strain>
    </source>
</reference>
<protein>
    <submittedName>
        <fullName evidence="2">Uncharacterized protein</fullName>
    </submittedName>
</protein>
<organism evidence="2 3">
    <name type="scientific">Aduncisulcus paluster</name>
    <dbReference type="NCBI Taxonomy" id="2918883"/>
    <lineage>
        <taxon>Eukaryota</taxon>
        <taxon>Metamonada</taxon>
        <taxon>Carpediemonas-like organisms</taxon>
        <taxon>Aduncisulcus</taxon>
    </lineage>
</organism>
<feature type="compositionally biased region" description="Low complexity" evidence="1">
    <location>
        <begin position="52"/>
        <end position="66"/>
    </location>
</feature>
<keyword evidence="3" id="KW-1185">Reference proteome</keyword>
<evidence type="ECO:0000313" key="3">
    <source>
        <dbReference type="Proteomes" id="UP001057375"/>
    </source>
</evidence>
<feature type="compositionally biased region" description="Low complexity" evidence="1">
    <location>
        <begin position="225"/>
        <end position="236"/>
    </location>
</feature>
<accession>A0ABQ5K231</accession>
<sequence length="448" mass="50573">MKELHHARYAKGMFAHSKQSKTISVSDLLKPQERFELSAENSLNSIPKRPNSQSRSLSRHSQQQGRTPIVLQSVIKESSKSRARSPILLTTSQHVSSLQHRKTPSICKSPPITSDAHDTSSDMLKKLGLSPFMTSFGDMRDQEVHSPKDNDNDDLFHFEFGKLPPTHSFHDKKRSKHSEPAESMISKPSQSRPRSTSMGKQGDSVAIKPYSDDDVQVYHHHDPTSFHTPSSSHSPPLVIHSSHKRRQGDSVAIKPYSDDDVQVYHHHDPTSFHTPSSSHSPPLVIHSSHKRRVSHRHLTTGHMHAAHHISEEEAQEKKRGSVRILSDRKESSTPKFQYDDVDREKKDKEFYHQSSEHDKKSTREGGTIWKGIVPPSLALSNAVSDITQLIDRRIKEDRECIVKHIPVHADVINDVFVIAKQDEAPYLATAGDDGAVMLVDLSEFQKKE</sequence>
<feature type="region of interest" description="Disordered" evidence="1">
    <location>
        <begin position="1"/>
        <end position="70"/>
    </location>
</feature>
<evidence type="ECO:0000256" key="1">
    <source>
        <dbReference type="SAM" id="MobiDB-lite"/>
    </source>
</evidence>
<dbReference type="Proteomes" id="UP001057375">
    <property type="component" value="Unassembled WGS sequence"/>
</dbReference>
<feature type="compositionally biased region" description="Polar residues" evidence="1">
    <location>
        <begin position="186"/>
        <end position="199"/>
    </location>
</feature>
<feature type="region of interest" description="Disordered" evidence="1">
    <location>
        <begin position="139"/>
        <end position="248"/>
    </location>
</feature>
<feature type="compositionally biased region" description="Low complexity" evidence="1">
    <location>
        <begin position="271"/>
        <end position="282"/>
    </location>
</feature>
<dbReference type="EMBL" id="BQXS01012625">
    <property type="protein sequence ID" value="GKT25949.1"/>
    <property type="molecule type" value="Genomic_DNA"/>
</dbReference>
<name>A0ABQ5K231_9EUKA</name>
<feature type="compositionally biased region" description="Basic and acidic residues" evidence="1">
    <location>
        <begin position="139"/>
        <end position="160"/>
    </location>
</feature>
<feature type="region of interest" description="Disordered" evidence="1">
    <location>
        <begin position="262"/>
        <end position="291"/>
    </location>
</feature>
<gene>
    <name evidence="2" type="ORF">ADUPG1_013191</name>
</gene>
<feature type="region of interest" description="Disordered" evidence="1">
    <location>
        <begin position="304"/>
        <end position="344"/>
    </location>
</feature>
<feature type="compositionally biased region" description="Basic and acidic residues" evidence="1">
    <location>
        <begin position="308"/>
        <end position="344"/>
    </location>
</feature>
<comment type="caution">
    <text evidence="2">The sequence shown here is derived from an EMBL/GenBank/DDBJ whole genome shotgun (WGS) entry which is preliminary data.</text>
</comment>